<keyword evidence="9 11" id="KW-0482">Metalloprotease</keyword>
<accession>A0A078KQN5</accession>
<sequence>MAKLSNVKVNEFAVGMGPALFKIKRGETTYALRILPIGGYCAMEGEDEESSDERAFNKKPVWQKILVVVAGAFTNIVTGFILVVILTCISQAIATTTVAKFDSQATSNAPGGMQVGDQIYRINGARVHVSSDIMYDLVLDSDGVVDIQVIRDGKLVDLKNVQFPMMDDGNGGKVIRRDFWVVGQKKTFFNVLHESFFQTISMVRLVWVTFLQLFTGRFGLKDLAGPIGTTAAVGQAAAAGLPDLLYVAALIAVNLGVVNLFPLPALDGGRLFFLIIEGIRRKPINPKYEGYIHFAGFALLMALMVIVSFNDIMRLIKG</sequence>
<evidence type="ECO:0000313" key="14">
    <source>
        <dbReference type="Proteomes" id="UP000032431"/>
    </source>
</evidence>
<evidence type="ECO:0000256" key="6">
    <source>
        <dbReference type="ARBA" id="ARBA00022801"/>
    </source>
</evidence>
<keyword evidence="4 13" id="KW-0645">Protease</keyword>
<dbReference type="KEGG" id="ccel:CCDG5_1645"/>
<evidence type="ECO:0000256" key="8">
    <source>
        <dbReference type="ARBA" id="ARBA00022989"/>
    </source>
</evidence>
<dbReference type="GO" id="GO:0046872">
    <property type="term" value="F:metal ion binding"/>
    <property type="evidence" value="ECO:0007669"/>
    <property type="project" value="UniProtKB-KW"/>
</dbReference>
<evidence type="ECO:0000256" key="4">
    <source>
        <dbReference type="ARBA" id="ARBA00022670"/>
    </source>
</evidence>
<comment type="subcellular location">
    <subcellularLocation>
        <location evidence="2">Membrane</location>
        <topology evidence="2">Multi-pass membrane protein</topology>
    </subcellularLocation>
</comment>
<dbReference type="HOGENOM" id="CLU_025778_1_3_9"/>
<dbReference type="Gene3D" id="2.30.42.10">
    <property type="match status" value="1"/>
</dbReference>
<dbReference type="InterPro" id="IPR036034">
    <property type="entry name" value="PDZ_sf"/>
</dbReference>
<comment type="similarity">
    <text evidence="3 11">Belongs to the peptidase M50B family.</text>
</comment>
<evidence type="ECO:0000256" key="11">
    <source>
        <dbReference type="RuleBase" id="RU362031"/>
    </source>
</evidence>
<dbReference type="SUPFAM" id="SSF50156">
    <property type="entry name" value="PDZ domain-like"/>
    <property type="match status" value="1"/>
</dbReference>
<keyword evidence="7 11" id="KW-0862">Zinc</keyword>
<reference evidence="14" key="1">
    <citation type="submission" date="2014-07" db="EMBL/GenBank/DDBJ databases">
        <authorList>
            <person name="Wibberg D."/>
        </authorList>
    </citation>
    <scope>NUCLEOTIDE SEQUENCE [LARGE SCALE GENOMIC DNA]</scope>
    <source>
        <strain evidence="14">DG5</strain>
    </source>
</reference>
<dbReference type="PANTHER" id="PTHR42837">
    <property type="entry name" value="REGULATOR OF SIGMA-E PROTEASE RSEP"/>
    <property type="match status" value="1"/>
</dbReference>
<evidence type="ECO:0000259" key="12">
    <source>
        <dbReference type="Pfam" id="PF02163"/>
    </source>
</evidence>
<comment type="cofactor">
    <cofactor evidence="1 11">
        <name>Zn(2+)</name>
        <dbReference type="ChEBI" id="CHEBI:29105"/>
    </cofactor>
</comment>
<dbReference type="Proteomes" id="UP000032431">
    <property type="component" value="Chromosome I"/>
</dbReference>
<name>A0A078KQN5_9FIRM</name>
<keyword evidence="11" id="KW-0479">Metal-binding</keyword>
<dbReference type="PANTHER" id="PTHR42837:SF2">
    <property type="entry name" value="MEMBRANE METALLOPROTEASE ARASP2, CHLOROPLASTIC-RELATED"/>
    <property type="match status" value="1"/>
</dbReference>
<feature type="transmembrane region" description="Helical" evidence="11">
    <location>
        <begin position="290"/>
        <end position="309"/>
    </location>
</feature>
<dbReference type="NCBIfam" id="TIGR00054">
    <property type="entry name" value="RIP metalloprotease RseP"/>
    <property type="match status" value="1"/>
</dbReference>
<dbReference type="STRING" id="29343.CCDG5_1645"/>
<keyword evidence="6 11" id="KW-0378">Hydrolase</keyword>
<dbReference type="GO" id="GO:0004222">
    <property type="term" value="F:metalloendopeptidase activity"/>
    <property type="evidence" value="ECO:0007669"/>
    <property type="project" value="InterPro"/>
</dbReference>
<dbReference type="CDD" id="cd06163">
    <property type="entry name" value="S2P-M50_PDZ_RseP-like"/>
    <property type="match status" value="1"/>
</dbReference>
<protein>
    <recommendedName>
        <fullName evidence="11">Zinc metalloprotease</fullName>
        <ecNumber evidence="11">3.4.24.-</ecNumber>
    </recommendedName>
</protein>
<organism evidence="13 14">
    <name type="scientific">[Clostridium] cellulosi</name>
    <dbReference type="NCBI Taxonomy" id="29343"/>
    <lineage>
        <taxon>Bacteria</taxon>
        <taxon>Bacillati</taxon>
        <taxon>Bacillota</taxon>
        <taxon>Clostridia</taxon>
        <taxon>Eubacteriales</taxon>
        <taxon>Oscillospiraceae</taxon>
        <taxon>Oscillospiraceae incertae sedis</taxon>
    </lineage>
</organism>
<feature type="transmembrane region" description="Helical" evidence="11">
    <location>
        <begin position="65"/>
        <end position="93"/>
    </location>
</feature>
<keyword evidence="5 11" id="KW-0812">Transmembrane</keyword>
<proteinExistence type="inferred from homology"/>
<feature type="transmembrane region" description="Helical" evidence="11">
    <location>
        <begin position="244"/>
        <end position="263"/>
    </location>
</feature>
<feature type="domain" description="Peptidase M50" evidence="12">
    <location>
        <begin position="1"/>
        <end position="303"/>
    </location>
</feature>
<dbReference type="PATRIC" id="fig|29343.3.peg.1731"/>
<keyword evidence="10 11" id="KW-0472">Membrane</keyword>
<keyword evidence="14" id="KW-1185">Reference proteome</keyword>
<dbReference type="EC" id="3.4.24.-" evidence="11"/>
<dbReference type="InterPro" id="IPR004387">
    <property type="entry name" value="Pept_M50_Zn"/>
</dbReference>
<evidence type="ECO:0000256" key="2">
    <source>
        <dbReference type="ARBA" id="ARBA00004141"/>
    </source>
</evidence>
<evidence type="ECO:0000256" key="10">
    <source>
        <dbReference type="ARBA" id="ARBA00023136"/>
    </source>
</evidence>
<dbReference type="Pfam" id="PF02163">
    <property type="entry name" value="Peptidase_M50"/>
    <property type="match status" value="1"/>
</dbReference>
<dbReference type="AlphaFoldDB" id="A0A078KQN5"/>
<gene>
    <name evidence="13" type="ORF">CCDG5_1645</name>
</gene>
<dbReference type="InterPro" id="IPR008915">
    <property type="entry name" value="Peptidase_M50"/>
</dbReference>
<dbReference type="EMBL" id="LM995447">
    <property type="protein sequence ID" value="CDZ24753.1"/>
    <property type="molecule type" value="Genomic_DNA"/>
</dbReference>
<dbReference type="GO" id="GO:0006508">
    <property type="term" value="P:proteolysis"/>
    <property type="evidence" value="ECO:0007669"/>
    <property type="project" value="UniProtKB-KW"/>
</dbReference>
<evidence type="ECO:0000256" key="9">
    <source>
        <dbReference type="ARBA" id="ARBA00023049"/>
    </source>
</evidence>
<dbReference type="GO" id="GO:0016020">
    <property type="term" value="C:membrane"/>
    <property type="evidence" value="ECO:0007669"/>
    <property type="project" value="UniProtKB-SubCell"/>
</dbReference>
<keyword evidence="8 11" id="KW-1133">Transmembrane helix</keyword>
<evidence type="ECO:0000256" key="3">
    <source>
        <dbReference type="ARBA" id="ARBA00007931"/>
    </source>
</evidence>
<evidence type="ECO:0000256" key="7">
    <source>
        <dbReference type="ARBA" id="ARBA00022833"/>
    </source>
</evidence>
<evidence type="ECO:0000256" key="1">
    <source>
        <dbReference type="ARBA" id="ARBA00001947"/>
    </source>
</evidence>
<evidence type="ECO:0000256" key="5">
    <source>
        <dbReference type="ARBA" id="ARBA00022692"/>
    </source>
</evidence>
<evidence type="ECO:0000313" key="13">
    <source>
        <dbReference type="EMBL" id="CDZ24753.1"/>
    </source>
</evidence>